<feature type="chain" id="PRO_5032697742" description="PQQ-like domain-containing protein" evidence="2">
    <location>
        <begin position="23"/>
        <end position="545"/>
    </location>
</feature>
<keyword evidence="4" id="KW-1185">Reference proteome</keyword>
<accession>A0A844B2Z5</accession>
<organism evidence="3 4">
    <name type="scientific">Caenimonas koreensis DSM 17982</name>
    <dbReference type="NCBI Taxonomy" id="1121255"/>
    <lineage>
        <taxon>Bacteria</taxon>
        <taxon>Pseudomonadati</taxon>
        <taxon>Pseudomonadota</taxon>
        <taxon>Betaproteobacteria</taxon>
        <taxon>Burkholderiales</taxon>
        <taxon>Comamonadaceae</taxon>
        <taxon>Caenimonas</taxon>
    </lineage>
</organism>
<keyword evidence="2" id="KW-0732">Signal</keyword>
<feature type="region of interest" description="Disordered" evidence="1">
    <location>
        <begin position="22"/>
        <end position="68"/>
    </location>
</feature>
<dbReference type="OrthoDB" id="7533321at2"/>
<sequence>MKRRKFLSTSTTMAWASVAALSACGGGGGGGSPAPVPSPSPSPSPTPAPGPTPAPSPTPTPAPVTGPAWAMLGRNAQHTAVSAIATQDMNRIGWSTPVDLAPQYTSGGALLAHYGTPVITTQNTVVIPVKTGPTSGFRVEARNGADGSLIWSQTSDYVMPTHNWVPTYNAVLTPAGRAYAPGAGGKLLMRVSADNAGAFTNVVFYGSAAYDANPAAFNTTVFINTPITSDSAGNLFFGFVVTGTNPAGLQSGFARVDAAGNGSWVPATTIAGDATIAKCAMNCAPALSPDEGTVYIAVNSTAVTGTPAFGYLLALNSTTLALRNKVLLLDPVTGLRARVEDNGTSSPAVASDGRVFLGVLDNPFASHNARGWMLQFTSTLASAGAPGSFGWDVTPSIIPAGMVPGYVTTSTYLIAVKYNNYQGIGSGNGANRLAVLDPSQTQIDFISGNTVMREVRTITGPTFEPGSSVAVKEWCINTMAADPAGNTIIANSEDGVLYRWHLPSNTFTQSIRITNGLGEAYTPTAIGADGTVYAIGNAKLFAVKA</sequence>
<feature type="signal peptide" evidence="2">
    <location>
        <begin position="1"/>
        <end position="22"/>
    </location>
</feature>
<evidence type="ECO:0000313" key="3">
    <source>
        <dbReference type="EMBL" id="MRD46069.1"/>
    </source>
</evidence>
<name>A0A844B2Z5_9BURK</name>
<protein>
    <recommendedName>
        <fullName evidence="5">PQQ-like domain-containing protein</fullName>
    </recommendedName>
</protein>
<evidence type="ECO:0000313" key="4">
    <source>
        <dbReference type="Proteomes" id="UP000487350"/>
    </source>
</evidence>
<gene>
    <name evidence="3" type="ORF">GHT07_02175</name>
</gene>
<evidence type="ECO:0000256" key="1">
    <source>
        <dbReference type="SAM" id="MobiDB-lite"/>
    </source>
</evidence>
<dbReference type="Proteomes" id="UP000487350">
    <property type="component" value="Unassembled WGS sequence"/>
</dbReference>
<dbReference type="EMBL" id="WJBU01000002">
    <property type="protein sequence ID" value="MRD46069.1"/>
    <property type="molecule type" value="Genomic_DNA"/>
</dbReference>
<dbReference type="PROSITE" id="PS51257">
    <property type="entry name" value="PROKAR_LIPOPROTEIN"/>
    <property type="match status" value="1"/>
</dbReference>
<comment type="caution">
    <text evidence="3">The sequence shown here is derived from an EMBL/GenBank/DDBJ whole genome shotgun (WGS) entry which is preliminary data.</text>
</comment>
<dbReference type="SUPFAM" id="SSF50998">
    <property type="entry name" value="Quinoprotein alcohol dehydrogenase-like"/>
    <property type="match status" value="1"/>
</dbReference>
<reference evidence="3 4" key="1">
    <citation type="submission" date="2019-11" db="EMBL/GenBank/DDBJ databases">
        <title>Caenimonas koreensis gen. nov., sp. nov., isolated from activated sludge.</title>
        <authorList>
            <person name="Seung H.R."/>
        </authorList>
    </citation>
    <scope>NUCLEOTIDE SEQUENCE [LARGE SCALE GENOMIC DNA]</scope>
    <source>
        <strain evidence="3 4">EMB320</strain>
    </source>
</reference>
<dbReference type="RefSeq" id="WP_153583426.1">
    <property type="nucleotide sequence ID" value="NZ_WJBU01000002.1"/>
</dbReference>
<proteinExistence type="predicted"/>
<dbReference type="InterPro" id="IPR011047">
    <property type="entry name" value="Quinoprotein_ADH-like_sf"/>
</dbReference>
<feature type="compositionally biased region" description="Pro residues" evidence="1">
    <location>
        <begin position="34"/>
        <end position="64"/>
    </location>
</feature>
<evidence type="ECO:0000256" key="2">
    <source>
        <dbReference type="SAM" id="SignalP"/>
    </source>
</evidence>
<evidence type="ECO:0008006" key="5">
    <source>
        <dbReference type="Google" id="ProtNLM"/>
    </source>
</evidence>
<dbReference type="AlphaFoldDB" id="A0A844B2Z5"/>